<comment type="caution">
    <text evidence="2">The sequence shown here is derived from an EMBL/GenBank/DDBJ whole genome shotgun (WGS) entry which is preliminary data.</text>
</comment>
<dbReference type="EMBL" id="JAIWQS010000005">
    <property type="protein sequence ID" value="KAJ8765042.1"/>
    <property type="molecule type" value="Genomic_DNA"/>
</dbReference>
<gene>
    <name evidence="2" type="ORF">K2173_010518</name>
</gene>
<proteinExistence type="predicted"/>
<reference evidence="2 3" key="1">
    <citation type="submission" date="2021-09" db="EMBL/GenBank/DDBJ databases">
        <title>Genomic insights and catalytic innovation underlie evolution of tropane alkaloids biosynthesis.</title>
        <authorList>
            <person name="Wang Y.-J."/>
            <person name="Tian T."/>
            <person name="Huang J.-P."/>
            <person name="Huang S.-X."/>
        </authorList>
    </citation>
    <scope>NUCLEOTIDE SEQUENCE [LARGE SCALE GENOMIC DNA]</scope>
    <source>
        <strain evidence="2">KIB-2018</strain>
        <tissue evidence="2">Leaf</tissue>
    </source>
</reference>
<organism evidence="2 3">
    <name type="scientific">Erythroxylum novogranatense</name>
    <dbReference type="NCBI Taxonomy" id="1862640"/>
    <lineage>
        <taxon>Eukaryota</taxon>
        <taxon>Viridiplantae</taxon>
        <taxon>Streptophyta</taxon>
        <taxon>Embryophyta</taxon>
        <taxon>Tracheophyta</taxon>
        <taxon>Spermatophyta</taxon>
        <taxon>Magnoliopsida</taxon>
        <taxon>eudicotyledons</taxon>
        <taxon>Gunneridae</taxon>
        <taxon>Pentapetalae</taxon>
        <taxon>rosids</taxon>
        <taxon>fabids</taxon>
        <taxon>Malpighiales</taxon>
        <taxon>Erythroxylaceae</taxon>
        <taxon>Erythroxylum</taxon>
    </lineage>
</organism>
<name>A0AAV8TDV3_9ROSI</name>
<dbReference type="InterPro" id="IPR008586">
    <property type="entry name" value="DUF868_pln"/>
</dbReference>
<feature type="region of interest" description="Disordered" evidence="1">
    <location>
        <begin position="252"/>
        <end position="271"/>
    </location>
</feature>
<evidence type="ECO:0000313" key="3">
    <source>
        <dbReference type="Proteomes" id="UP001159364"/>
    </source>
</evidence>
<accession>A0AAV8TDV3</accession>
<dbReference type="PANTHER" id="PTHR31972">
    <property type="entry name" value="EXPRESSED PROTEIN"/>
    <property type="match status" value="1"/>
</dbReference>
<dbReference type="PANTHER" id="PTHR31972:SF54">
    <property type="entry name" value="KINESIN-LIKE PROTEIN (DUF868)"/>
    <property type="match status" value="1"/>
</dbReference>
<evidence type="ECO:0000256" key="1">
    <source>
        <dbReference type="SAM" id="MobiDB-lite"/>
    </source>
</evidence>
<keyword evidence="3" id="KW-1185">Reference proteome</keyword>
<feature type="compositionally biased region" description="Low complexity" evidence="1">
    <location>
        <begin position="252"/>
        <end position="265"/>
    </location>
</feature>
<dbReference type="Proteomes" id="UP001159364">
    <property type="component" value="Linkage Group LG05"/>
</dbReference>
<sequence>MAEKQPEDHSTNKLPQSSVTSVYEVEVADLSRSVTVTWSKNLMNYSLVISVENVSDENHYTCKIELKTWQFWGKKGLKSFDVDGKRVDIYWDFRQAKFTNNPEPSSDYYVAMVYGDEVVLVLGDLKKDAFKRTKKRPSLVEPILLCKKENVFGKKLFCTKTMLCSGDREHDVVIEISSSGFGDPEMWISIDGFEVIHVMNLNWRFRGNESVTTINNVLVQIFWDVHDWLFSDTGTGSGLFILQPGALECSSDSVRGGRNSNSNSGRSHDSALELPSNADQFFHIIYAWKFE</sequence>
<evidence type="ECO:0000313" key="2">
    <source>
        <dbReference type="EMBL" id="KAJ8765042.1"/>
    </source>
</evidence>
<dbReference type="Pfam" id="PF05910">
    <property type="entry name" value="DUF868"/>
    <property type="match status" value="1"/>
</dbReference>
<dbReference type="AlphaFoldDB" id="A0AAV8TDV3"/>
<protein>
    <submittedName>
        <fullName evidence="2">Uncharacterized protein</fullName>
    </submittedName>
</protein>